<keyword evidence="2" id="KW-1185">Reference proteome</keyword>
<dbReference type="InParanoid" id="A0A251TE71"/>
<dbReference type="EMBL" id="CM007900">
    <property type="protein sequence ID" value="OTG08942.1"/>
    <property type="molecule type" value="Genomic_DNA"/>
</dbReference>
<sequence length="71" mass="8305">MHTEIRSGQYCTALQKQTPFQEKDSQERWQEGHMAMTQKVSLTFVKQKVVKCLELARGRSRCGIRTVMFRA</sequence>
<gene>
    <name evidence="1" type="ORF">HannXRQ_Chr11g0347291</name>
</gene>
<evidence type="ECO:0000313" key="1">
    <source>
        <dbReference type="EMBL" id="OTG08942.1"/>
    </source>
</evidence>
<name>A0A251TE71_HELAN</name>
<accession>A0A251TE71</accession>
<evidence type="ECO:0000313" key="2">
    <source>
        <dbReference type="Proteomes" id="UP000215914"/>
    </source>
</evidence>
<organism evidence="1 2">
    <name type="scientific">Helianthus annuus</name>
    <name type="common">Common sunflower</name>
    <dbReference type="NCBI Taxonomy" id="4232"/>
    <lineage>
        <taxon>Eukaryota</taxon>
        <taxon>Viridiplantae</taxon>
        <taxon>Streptophyta</taxon>
        <taxon>Embryophyta</taxon>
        <taxon>Tracheophyta</taxon>
        <taxon>Spermatophyta</taxon>
        <taxon>Magnoliopsida</taxon>
        <taxon>eudicotyledons</taxon>
        <taxon>Gunneridae</taxon>
        <taxon>Pentapetalae</taxon>
        <taxon>asterids</taxon>
        <taxon>campanulids</taxon>
        <taxon>Asterales</taxon>
        <taxon>Asteraceae</taxon>
        <taxon>Asteroideae</taxon>
        <taxon>Heliantheae alliance</taxon>
        <taxon>Heliantheae</taxon>
        <taxon>Helianthus</taxon>
    </lineage>
</organism>
<protein>
    <submittedName>
        <fullName evidence="1">Uncharacterized protein</fullName>
    </submittedName>
</protein>
<dbReference type="Proteomes" id="UP000215914">
    <property type="component" value="Chromosome 11"/>
</dbReference>
<proteinExistence type="predicted"/>
<dbReference type="AlphaFoldDB" id="A0A251TE71"/>
<reference evidence="2" key="1">
    <citation type="journal article" date="2017" name="Nature">
        <title>The sunflower genome provides insights into oil metabolism, flowering and Asterid evolution.</title>
        <authorList>
            <person name="Badouin H."/>
            <person name="Gouzy J."/>
            <person name="Grassa C.J."/>
            <person name="Murat F."/>
            <person name="Staton S.E."/>
            <person name="Cottret L."/>
            <person name="Lelandais-Briere C."/>
            <person name="Owens G.L."/>
            <person name="Carrere S."/>
            <person name="Mayjonade B."/>
            <person name="Legrand L."/>
            <person name="Gill N."/>
            <person name="Kane N.C."/>
            <person name="Bowers J.E."/>
            <person name="Hubner S."/>
            <person name="Bellec A."/>
            <person name="Berard A."/>
            <person name="Berges H."/>
            <person name="Blanchet N."/>
            <person name="Boniface M.C."/>
            <person name="Brunel D."/>
            <person name="Catrice O."/>
            <person name="Chaidir N."/>
            <person name="Claudel C."/>
            <person name="Donnadieu C."/>
            <person name="Faraut T."/>
            <person name="Fievet G."/>
            <person name="Helmstetter N."/>
            <person name="King M."/>
            <person name="Knapp S.J."/>
            <person name="Lai Z."/>
            <person name="Le Paslier M.C."/>
            <person name="Lippi Y."/>
            <person name="Lorenzon L."/>
            <person name="Mandel J.R."/>
            <person name="Marage G."/>
            <person name="Marchand G."/>
            <person name="Marquand E."/>
            <person name="Bret-Mestries E."/>
            <person name="Morien E."/>
            <person name="Nambeesan S."/>
            <person name="Nguyen T."/>
            <person name="Pegot-Espagnet P."/>
            <person name="Pouilly N."/>
            <person name="Raftis F."/>
            <person name="Sallet E."/>
            <person name="Schiex T."/>
            <person name="Thomas J."/>
            <person name="Vandecasteele C."/>
            <person name="Vares D."/>
            <person name="Vear F."/>
            <person name="Vautrin S."/>
            <person name="Crespi M."/>
            <person name="Mangin B."/>
            <person name="Burke J.M."/>
            <person name="Salse J."/>
            <person name="Munos S."/>
            <person name="Vincourt P."/>
            <person name="Rieseberg L.H."/>
            <person name="Langlade N.B."/>
        </authorList>
    </citation>
    <scope>NUCLEOTIDE SEQUENCE [LARGE SCALE GENOMIC DNA]</scope>
    <source>
        <strain evidence="2">cv. SF193</strain>
    </source>
</reference>